<comment type="caution">
    <text evidence="1">The sequence shown here is derived from an EMBL/GenBank/DDBJ whole genome shotgun (WGS) entry which is preliminary data.</text>
</comment>
<reference evidence="1 2" key="1">
    <citation type="journal article" date="2024" name="Plant Biotechnol. J.">
        <title>Dendrobium thyrsiflorum genome and its molecular insights into genes involved in important horticultural traits.</title>
        <authorList>
            <person name="Chen B."/>
            <person name="Wang J.Y."/>
            <person name="Zheng P.J."/>
            <person name="Li K.L."/>
            <person name="Liang Y.M."/>
            <person name="Chen X.F."/>
            <person name="Zhang C."/>
            <person name="Zhao X."/>
            <person name="He X."/>
            <person name="Zhang G.Q."/>
            <person name="Liu Z.J."/>
            <person name="Xu Q."/>
        </authorList>
    </citation>
    <scope>NUCLEOTIDE SEQUENCE [LARGE SCALE GENOMIC DNA]</scope>
    <source>
        <strain evidence="1">GZMU011</strain>
    </source>
</reference>
<evidence type="ECO:0000313" key="2">
    <source>
        <dbReference type="Proteomes" id="UP001552299"/>
    </source>
</evidence>
<sequence length="141" mass="16441">MGLWGTCLRCAVVSPYALRRLRVLMFVPATLEKREYKAYPPRRRCRTGFPSHHAREKRVWAIFRRQGLDLVRFWSHGMGKDGVVFQLGGFARVGWLEATGMSLANCRRVRRWLKPMRLAGKRARQKQREEIVGFGQPQAWG</sequence>
<gene>
    <name evidence="1" type="ORF">M5K25_012827</name>
</gene>
<proteinExistence type="predicted"/>
<dbReference type="Proteomes" id="UP001552299">
    <property type="component" value="Unassembled WGS sequence"/>
</dbReference>
<organism evidence="1 2">
    <name type="scientific">Dendrobium thyrsiflorum</name>
    <name type="common">Pinecone-like raceme dendrobium</name>
    <name type="synonym">Orchid</name>
    <dbReference type="NCBI Taxonomy" id="117978"/>
    <lineage>
        <taxon>Eukaryota</taxon>
        <taxon>Viridiplantae</taxon>
        <taxon>Streptophyta</taxon>
        <taxon>Embryophyta</taxon>
        <taxon>Tracheophyta</taxon>
        <taxon>Spermatophyta</taxon>
        <taxon>Magnoliopsida</taxon>
        <taxon>Liliopsida</taxon>
        <taxon>Asparagales</taxon>
        <taxon>Orchidaceae</taxon>
        <taxon>Epidendroideae</taxon>
        <taxon>Malaxideae</taxon>
        <taxon>Dendrobiinae</taxon>
        <taxon>Dendrobium</taxon>
    </lineage>
</organism>
<name>A0ABD0V5B5_DENTH</name>
<protein>
    <submittedName>
        <fullName evidence="1">Uncharacterized protein</fullName>
    </submittedName>
</protein>
<evidence type="ECO:0000313" key="1">
    <source>
        <dbReference type="EMBL" id="KAL0917741.1"/>
    </source>
</evidence>
<keyword evidence="2" id="KW-1185">Reference proteome</keyword>
<dbReference type="EMBL" id="JANQDX010000010">
    <property type="protein sequence ID" value="KAL0917741.1"/>
    <property type="molecule type" value="Genomic_DNA"/>
</dbReference>
<accession>A0ABD0V5B5</accession>
<dbReference type="AlphaFoldDB" id="A0ABD0V5B5"/>